<dbReference type="InterPro" id="IPR043929">
    <property type="entry name" value="DUF5755"/>
</dbReference>
<protein>
    <submittedName>
        <fullName evidence="1">Uncharacterized protein</fullName>
    </submittedName>
</protein>
<accession>A0A481Z1H7</accession>
<reference evidence="1" key="1">
    <citation type="journal article" date="2019" name="MBio">
        <title>Virus Genomes from Deep Sea Sediments Expand the Ocean Megavirome and Support Independent Origins of Viral Gigantism.</title>
        <authorList>
            <person name="Backstrom D."/>
            <person name="Yutin N."/>
            <person name="Jorgensen S.L."/>
            <person name="Dharamshi J."/>
            <person name="Homa F."/>
            <person name="Zaremba-Niedwiedzka K."/>
            <person name="Spang A."/>
            <person name="Wolf Y.I."/>
            <person name="Koonin E.V."/>
            <person name="Ettema T.J."/>
        </authorList>
    </citation>
    <scope>NUCLEOTIDE SEQUENCE</scope>
</reference>
<organism evidence="1">
    <name type="scientific">Mimivirus LCMiAC01</name>
    <dbReference type="NCBI Taxonomy" id="2506608"/>
    <lineage>
        <taxon>Viruses</taxon>
        <taxon>Varidnaviria</taxon>
        <taxon>Bamfordvirae</taxon>
        <taxon>Nucleocytoviricota</taxon>
        <taxon>Megaviricetes</taxon>
        <taxon>Imitervirales</taxon>
        <taxon>Mimiviridae</taxon>
        <taxon>Klosneuvirinae</taxon>
    </lineage>
</organism>
<gene>
    <name evidence="1" type="ORF">LCMiAC01_03020</name>
</gene>
<evidence type="ECO:0000313" key="1">
    <source>
        <dbReference type="EMBL" id="QBK88624.1"/>
    </source>
</evidence>
<dbReference type="EMBL" id="MK500393">
    <property type="protein sequence ID" value="QBK88624.1"/>
    <property type="molecule type" value="Genomic_DNA"/>
</dbReference>
<dbReference type="Pfam" id="PF19059">
    <property type="entry name" value="DUF5755"/>
    <property type="match status" value="1"/>
</dbReference>
<name>A0A481Z1H7_9VIRU</name>
<proteinExistence type="predicted"/>
<sequence>MIILAALIALYIIMLYLQKMHQSTLPPLEPKKQTSSVIVKKYVGRSIDQPIDIIREYDYAKIDDILIEPTRRVARHEIPPIYINRYFDIPTRGYPDNFSQFGILVRQTNDKKDMTNNILRLFGRQIYPSAYVYEYYTMVNSGLNQIKIPLDTRQHELSDGDIIHIKELDTKYKVHLHNFEAPKYYPYII</sequence>